<dbReference type="PROSITE" id="PS50975">
    <property type="entry name" value="ATP_GRASP"/>
    <property type="match status" value="1"/>
</dbReference>
<dbReference type="GO" id="GO:0005524">
    <property type="term" value="F:ATP binding"/>
    <property type="evidence" value="ECO:0007669"/>
    <property type="project" value="UniProtKB-UniRule"/>
</dbReference>
<evidence type="ECO:0000259" key="5">
    <source>
        <dbReference type="PROSITE" id="PS50975"/>
    </source>
</evidence>
<dbReference type="InterPro" id="IPR052032">
    <property type="entry name" value="ATP-dep_AA_Ligase"/>
</dbReference>
<dbReference type="Proteomes" id="UP001212996">
    <property type="component" value="Unassembled WGS sequence"/>
</dbReference>
<evidence type="ECO:0000313" key="6">
    <source>
        <dbReference type="EMBL" id="MDB6370884.1"/>
    </source>
</evidence>
<keyword evidence="3 4" id="KW-0067">ATP-binding</keyword>
<dbReference type="EMBL" id="JAQMFO010000002">
    <property type="protein sequence ID" value="MDB6370884.1"/>
    <property type="molecule type" value="Genomic_DNA"/>
</dbReference>
<name>A0AAW6BGB1_9GAMM</name>
<keyword evidence="2 4" id="KW-0547">Nucleotide-binding</keyword>
<dbReference type="Gene3D" id="3.30.470.20">
    <property type="entry name" value="ATP-grasp fold, B domain"/>
    <property type="match status" value="1"/>
</dbReference>
<feature type="domain" description="ATP-grasp" evidence="5">
    <location>
        <begin position="115"/>
        <end position="312"/>
    </location>
</feature>
<dbReference type="InterPro" id="IPR011761">
    <property type="entry name" value="ATP-grasp"/>
</dbReference>
<dbReference type="AlphaFoldDB" id="A0AAW6BGB1"/>
<dbReference type="PANTHER" id="PTHR43585">
    <property type="entry name" value="FUMIPYRROLE BIOSYNTHESIS PROTEIN C"/>
    <property type="match status" value="1"/>
</dbReference>
<comment type="caution">
    <text evidence="6">The sequence shown here is derived from an EMBL/GenBank/DDBJ whole genome shotgun (WGS) entry which is preliminary data.</text>
</comment>
<evidence type="ECO:0000256" key="2">
    <source>
        <dbReference type="ARBA" id="ARBA00022741"/>
    </source>
</evidence>
<evidence type="ECO:0000256" key="4">
    <source>
        <dbReference type="PROSITE-ProRule" id="PRU00409"/>
    </source>
</evidence>
<organism evidence="6 7">
    <name type="scientific">Photorhabdus bodei</name>
    <dbReference type="NCBI Taxonomy" id="2029681"/>
    <lineage>
        <taxon>Bacteria</taxon>
        <taxon>Pseudomonadati</taxon>
        <taxon>Pseudomonadota</taxon>
        <taxon>Gammaproteobacteria</taxon>
        <taxon>Enterobacterales</taxon>
        <taxon>Morganellaceae</taxon>
        <taxon>Photorhabdus</taxon>
    </lineage>
</organism>
<keyword evidence="1" id="KW-0436">Ligase</keyword>
<sequence>MRVFIFIEARPVECSAIDYIRDLGFSPVLLTSMESMNKGLYDDLRKELFDNIYYVDTRNSTDIINLIKDNRIPVAAILGCYDDFMIVASEVALEFGLPHPDIDGLRNAFSKKNVRDILAQHGYEQPAYEVFSYNNIPENPKVPFPFVIKPLRDAGAYGVSLCKSQDDYHHVVSEISSNGTMSMLGKVNEEFLIEEFLQGNFYGAELIYTHDEWHLIGINRIFVSPDDDLCMIGLSHPAELSEFEFAMACKLVKEWVAALGLRGGAINVEFIYTSRGPVLVEINLRIAGARAAQQIFMTSGINMVKYLVDFVCGIESSISPASEIVYPFVADAFVFYRGEGVVNDIRIDADIPYFISAGFKKTPLTISLNSQSSSKSKNSSKNKNFGSIVGYVLAYGNSCEEAMENATRIANSVQLYPMDFKMDRDGKGTNPREHR</sequence>
<dbReference type="PANTHER" id="PTHR43585:SF2">
    <property type="entry name" value="ATP-GRASP ENZYME FSQD"/>
    <property type="match status" value="1"/>
</dbReference>
<reference evidence="6" key="1">
    <citation type="submission" date="2023-01" db="EMBL/GenBank/DDBJ databases">
        <title>Genome sequencing of Photorhabdus bodei 09-20.</title>
        <authorList>
            <person name="Kalindamar S."/>
            <person name="Kumru S."/>
        </authorList>
    </citation>
    <scope>NUCLEOTIDE SEQUENCE</scope>
    <source>
        <strain evidence="6">09-20</strain>
    </source>
</reference>
<evidence type="ECO:0000256" key="3">
    <source>
        <dbReference type="ARBA" id="ARBA00022840"/>
    </source>
</evidence>
<proteinExistence type="predicted"/>
<protein>
    <submittedName>
        <fullName evidence="6">ATP-grasp domain-containing protein</fullName>
    </submittedName>
</protein>
<dbReference type="GO" id="GO:0046872">
    <property type="term" value="F:metal ion binding"/>
    <property type="evidence" value="ECO:0007669"/>
    <property type="project" value="InterPro"/>
</dbReference>
<dbReference type="SUPFAM" id="SSF56059">
    <property type="entry name" value="Glutathione synthetase ATP-binding domain-like"/>
    <property type="match status" value="1"/>
</dbReference>
<evidence type="ECO:0000256" key="1">
    <source>
        <dbReference type="ARBA" id="ARBA00022598"/>
    </source>
</evidence>
<dbReference type="RefSeq" id="WP_271865736.1">
    <property type="nucleotide sequence ID" value="NZ_JAQMFO010000002.1"/>
</dbReference>
<gene>
    <name evidence="6" type="ORF">PH362_02615</name>
</gene>
<dbReference type="GO" id="GO:0016874">
    <property type="term" value="F:ligase activity"/>
    <property type="evidence" value="ECO:0007669"/>
    <property type="project" value="UniProtKB-KW"/>
</dbReference>
<evidence type="ECO:0000313" key="7">
    <source>
        <dbReference type="Proteomes" id="UP001212996"/>
    </source>
</evidence>
<accession>A0AAW6BGB1</accession>
<dbReference type="Pfam" id="PF13535">
    <property type="entry name" value="ATP-grasp_4"/>
    <property type="match status" value="1"/>
</dbReference>